<keyword evidence="2" id="KW-0503">Monooxygenase</keyword>
<dbReference type="PANTHER" id="PTHR33336:SF3">
    <property type="entry name" value="ABM DOMAIN-CONTAINING PROTEIN"/>
    <property type="match status" value="1"/>
</dbReference>
<keyword evidence="2" id="KW-0560">Oxidoreductase</keyword>
<accession>A0A9D1UL68</accession>
<evidence type="ECO:0000259" key="1">
    <source>
        <dbReference type="Pfam" id="PF03992"/>
    </source>
</evidence>
<reference evidence="2" key="1">
    <citation type="journal article" date="2021" name="PeerJ">
        <title>Extensive microbial diversity within the chicken gut microbiome revealed by metagenomics and culture.</title>
        <authorList>
            <person name="Gilroy R."/>
            <person name="Ravi A."/>
            <person name="Getino M."/>
            <person name="Pursley I."/>
            <person name="Horton D.L."/>
            <person name="Alikhan N.F."/>
            <person name="Baker D."/>
            <person name="Gharbi K."/>
            <person name="Hall N."/>
            <person name="Watson M."/>
            <person name="Adriaenssens E.M."/>
            <person name="Foster-Nyarko E."/>
            <person name="Jarju S."/>
            <person name="Secka A."/>
            <person name="Antonio M."/>
            <person name="Oren A."/>
            <person name="Chaudhuri R.R."/>
            <person name="La Ragione R."/>
            <person name="Hildebrand F."/>
            <person name="Pallen M.J."/>
        </authorList>
    </citation>
    <scope>NUCLEOTIDE SEQUENCE</scope>
    <source>
        <strain evidence="2">CHK32-1732</strain>
    </source>
</reference>
<proteinExistence type="predicted"/>
<dbReference type="InterPro" id="IPR007138">
    <property type="entry name" value="ABM_dom"/>
</dbReference>
<dbReference type="Proteomes" id="UP000824190">
    <property type="component" value="Unassembled WGS sequence"/>
</dbReference>
<dbReference type="InterPro" id="IPR050744">
    <property type="entry name" value="AI-2_Isomerase_LsrG"/>
</dbReference>
<name>A0A9D1UL68_9CORY</name>
<evidence type="ECO:0000313" key="3">
    <source>
        <dbReference type="Proteomes" id="UP000824190"/>
    </source>
</evidence>
<sequence length="107" mass="12526">MILINVRFRPLPEYVDTFREVVDEFTQATRAEEGNLWFDWFRGTDDPDEYFLVEAFKDGSDVAHVQSDHFKAACELFPTVLKETPQIINTTIEGKTEWDRMAEFSVD</sequence>
<reference evidence="2" key="2">
    <citation type="submission" date="2021-04" db="EMBL/GenBank/DDBJ databases">
        <authorList>
            <person name="Gilroy R."/>
        </authorList>
    </citation>
    <scope>NUCLEOTIDE SEQUENCE</scope>
    <source>
        <strain evidence="2">CHK32-1732</strain>
    </source>
</reference>
<dbReference type="InterPro" id="IPR011008">
    <property type="entry name" value="Dimeric_a/b-barrel"/>
</dbReference>
<dbReference type="EMBL" id="DXGC01000032">
    <property type="protein sequence ID" value="HIW90691.1"/>
    <property type="molecule type" value="Genomic_DNA"/>
</dbReference>
<comment type="caution">
    <text evidence="2">The sequence shown here is derived from an EMBL/GenBank/DDBJ whole genome shotgun (WGS) entry which is preliminary data.</text>
</comment>
<dbReference type="GO" id="GO:0004497">
    <property type="term" value="F:monooxygenase activity"/>
    <property type="evidence" value="ECO:0007669"/>
    <property type="project" value="UniProtKB-KW"/>
</dbReference>
<dbReference type="AlphaFoldDB" id="A0A9D1UL68"/>
<dbReference type="Gene3D" id="3.30.70.100">
    <property type="match status" value="1"/>
</dbReference>
<dbReference type="PANTHER" id="PTHR33336">
    <property type="entry name" value="QUINOL MONOOXYGENASE YGIN-RELATED"/>
    <property type="match status" value="1"/>
</dbReference>
<organism evidence="2 3">
    <name type="scientific">Candidatus Corynebacterium avicola</name>
    <dbReference type="NCBI Taxonomy" id="2838527"/>
    <lineage>
        <taxon>Bacteria</taxon>
        <taxon>Bacillati</taxon>
        <taxon>Actinomycetota</taxon>
        <taxon>Actinomycetes</taxon>
        <taxon>Mycobacteriales</taxon>
        <taxon>Corynebacteriaceae</taxon>
        <taxon>Corynebacterium</taxon>
    </lineage>
</organism>
<dbReference type="SUPFAM" id="SSF54909">
    <property type="entry name" value="Dimeric alpha+beta barrel"/>
    <property type="match status" value="1"/>
</dbReference>
<gene>
    <name evidence="2" type="ORF">H9870_03390</name>
</gene>
<dbReference type="Pfam" id="PF03992">
    <property type="entry name" value="ABM"/>
    <property type="match status" value="1"/>
</dbReference>
<evidence type="ECO:0000313" key="2">
    <source>
        <dbReference type="EMBL" id="HIW90691.1"/>
    </source>
</evidence>
<protein>
    <submittedName>
        <fullName evidence="2">Antibiotic biosynthesis monooxygenase</fullName>
    </submittedName>
</protein>
<feature type="domain" description="ABM" evidence="1">
    <location>
        <begin position="1"/>
        <end position="75"/>
    </location>
</feature>